<name>A0A839HF00_9GAMM</name>
<feature type="non-terminal residue" evidence="1">
    <location>
        <position position="80"/>
    </location>
</feature>
<sequence length="80" mass="9257">MSELKMHPVYVGRQPIFDRNEKIIGFELLFRSGHTTVAEFYDEHAATHDLLRAAFVDIGIEQLVGQHQAFLNLTRAFFHN</sequence>
<dbReference type="SUPFAM" id="SSF141868">
    <property type="entry name" value="EAL domain-like"/>
    <property type="match status" value="1"/>
</dbReference>
<dbReference type="Proteomes" id="UP000548632">
    <property type="component" value="Unassembled WGS sequence"/>
</dbReference>
<proteinExistence type="predicted"/>
<dbReference type="EMBL" id="JABVCQ010000084">
    <property type="protein sequence ID" value="MBB1127433.1"/>
    <property type="molecule type" value="Genomic_DNA"/>
</dbReference>
<gene>
    <name evidence="1" type="ORF">HUK38_14615</name>
</gene>
<dbReference type="InterPro" id="IPR035919">
    <property type="entry name" value="EAL_sf"/>
</dbReference>
<reference evidence="1 2" key="1">
    <citation type="journal article" date="2020" name="Arch. Microbiol.">
        <title>The genome sequence of the giant phototrophic gammaproteobacterium Thiospirillum jenense gives insight into its physiological properties and phylogenetic relationships.</title>
        <authorList>
            <person name="Imhoff J.F."/>
            <person name="Meyer T.E."/>
            <person name="Kyndt J.A."/>
        </authorList>
    </citation>
    <scope>NUCLEOTIDE SEQUENCE [LARGE SCALE GENOMIC DNA]</scope>
    <source>
        <strain evidence="1 2">DSM 216</strain>
    </source>
</reference>
<comment type="caution">
    <text evidence="1">The sequence shown here is derived from an EMBL/GenBank/DDBJ whole genome shotgun (WGS) entry which is preliminary data.</text>
</comment>
<dbReference type="AlphaFoldDB" id="A0A839HF00"/>
<keyword evidence="2" id="KW-1185">Reference proteome</keyword>
<protein>
    <submittedName>
        <fullName evidence="1">EAL domain-containing protein</fullName>
    </submittedName>
</protein>
<evidence type="ECO:0000313" key="2">
    <source>
        <dbReference type="Proteomes" id="UP000548632"/>
    </source>
</evidence>
<accession>A0A839HF00</accession>
<evidence type="ECO:0000313" key="1">
    <source>
        <dbReference type="EMBL" id="MBB1127433.1"/>
    </source>
</evidence>
<organism evidence="1 2">
    <name type="scientific">Thiospirillum jenense</name>
    <dbReference type="NCBI Taxonomy" id="1653858"/>
    <lineage>
        <taxon>Bacteria</taxon>
        <taxon>Pseudomonadati</taxon>
        <taxon>Pseudomonadota</taxon>
        <taxon>Gammaproteobacteria</taxon>
        <taxon>Chromatiales</taxon>
        <taxon>Chromatiaceae</taxon>
        <taxon>Thiospirillum</taxon>
    </lineage>
</organism>